<dbReference type="GO" id="GO:0042162">
    <property type="term" value="F:telomeric DNA binding"/>
    <property type="evidence" value="ECO:0007669"/>
    <property type="project" value="InterPro"/>
</dbReference>
<feature type="domain" description="VWFA" evidence="20">
    <location>
        <begin position="6"/>
        <end position="165"/>
    </location>
</feature>
<evidence type="ECO:0000256" key="11">
    <source>
        <dbReference type="ARBA" id="ARBA00022840"/>
    </source>
</evidence>
<evidence type="ECO:0000256" key="12">
    <source>
        <dbReference type="ARBA" id="ARBA00022895"/>
    </source>
</evidence>
<dbReference type="InterPro" id="IPR036465">
    <property type="entry name" value="vWFA_dom_sf"/>
</dbReference>
<dbReference type="Gene3D" id="2.40.290.10">
    <property type="match status" value="1"/>
</dbReference>
<keyword evidence="12" id="KW-0779">Telomere</keyword>
<dbReference type="SUPFAM" id="SSF100939">
    <property type="entry name" value="SPOC domain-like"/>
    <property type="match status" value="1"/>
</dbReference>
<evidence type="ECO:0000256" key="4">
    <source>
        <dbReference type="ARBA" id="ARBA00012551"/>
    </source>
</evidence>
<dbReference type="PANTHER" id="PTHR12604">
    <property type="entry name" value="KU AUTOANTIGEN DNA HELICASE"/>
    <property type="match status" value="1"/>
</dbReference>
<dbReference type="Pfam" id="PF08785">
    <property type="entry name" value="Ku_PK_bind"/>
    <property type="match status" value="1"/>
</dbReference>
<dbReference type="SUPFAM" id="SSF53300">
    <property type="entry name" value="vWA-like"/>
    <property type="match status" value="1"/>
</dbReference>
<dbReference type="PIRSF" id="PIRSF016570">
    <property type="entry name" value="Ku80"/>
    <property type="match status" value="1"/>
</dbReference>
<dbReference type="Gene3D" id="1.25.40.240">
    <property type="entry name" value="Ku, C-terminal domain"/>
    <property type="match status" value="1"/>
</dbReference>
<dbReference type="FunFam" id="1.10.1600.10:FF:000002">
    <property type="entry name" value="X-ray repair cross-complementing protein 5"/>
    <property type="match status" value="1"/>
</dbReference>
<dbReference type="GO" id="GO:0003690">
    <property type="term" value="F:double-stranded DNA binding"/>
    <property type="evidence" value="ECO:0007669"/>
    <property type="project" value="TreeGrafter"/>
</dbReference>
<keyword evidence="21" id="KW-1185">Reference proteome</keyword>
<dbReference type="InterPro" id="IPR005161">
    <property type="entry name" value="Ku_N"/>
</dbReference>
<dbReference type="EC" id="3.6.4.12" evidence="4 19"/>
<reference evidence="22" key="1">
    <citation type="submission" date="2020-01" db="EMBL/GenBank/DDBJ databases">
        <authorList>
            <consortium name="DOE Joint Genome Institute"/>
            <person name="Haridas S."/>
            <person name="Albert R."/>
            <person name="Binder M."/>
            <person name="Bloem J."/>
            <person name="Labutti K."/>
            <person name="Salamov A."/>
            <person name="Andreopoulos B."/>
            <person name="Baker S.E."/>
            <person name="Barry K."/>
            <person name="Bills G."/>
            <person name="Bluhm B.H."/>
            <person name="Cannon C."/>
            <person name="Castanera R."/>
            <person name="Culley D.E."/>
            <person name="Daum C."/>
            <person name="Ezra D."/>
            <person name="Gonzalez J.B."/>
            <person name="Henrissat B."/>
            <person name="Kuo A."/>
            <person name="Liang C."/>
            <person name="Lipzen A."/>
            <person name="Lutzoni F."/>
            <person name="Magnuson J."/>
            <person name="Mondo S."/>
            <person name="Nolan M."/>
            <person name="Ohm R."/>
            <person name="Pangilinan J."/>
            <person name="Park H.-J."/>
            <person name="Ramirez L."/>
            <person name="Alfaro M."/>
            <person name="Sun H."/>
            <person name="Tritt A."/>
            <person name="Yoshinaga Y."/>
            <person name="Zwiers L.-H."/>
            <person name="Turgeon B.G."/>
            <person name="Goodwin S.B."/>
            <person name="Spatafora J.W."/>
            <person name="Crous P.W."/>
            <person name="Grigoriev I.V."/>
        </authorList>
    </citation>
    <scope>NUCLEOTIDE SEQUENCE</scope>
    <source>
        <strain evidence="22">CBS 342.82</strain>
    </source>
</reference>
<dbReference type="Proteomes" id="UP000504637">
    <property type="component" value="Unplaced"/>
</dbReference>
<dbReference type="SUPFAM" id="SSF101420">
    <property type="entry name" value="C-terminal domain of Ku80"/>
    <property type="match status" value="1"/>
</dbReference>
<dbReference type="GO" id="GO:0000781">
    <property type="term" value="C:chromosome, telomeric region"/>
    <property type="evidence" value="ECO:0007669"/>
    <property type="project" value="UniProtKB-SubCell"/>
</dbReference>
<proteinExistence type="inferred from homology"/>
<evidence type="ECO:0000256" key="8">
    <source>
        <dbReference type="ARBA" id="ARBA00022763"/>
    </source>
</evidence>
<dbReference type="GO" id="GO:0043564">
    <property type="term" value="C:Ku70:Ku80 complex"/>
    <property type="evidence" value="ECO:0007669"/>
    <property type="project" value="InterPro"/>
</dbReference>
<accession>A0A6J3MIH1</accession>
<evidence type="ECO:0000256" key="9">
    <source>
        <dbReference type="ARBA" id="ARBA00022801"/>
    </source>
</evidence>
<dbReference type="AlphaFoldDB" id="A0A6J3MIH1"/>
<keyword evidence="9 19" id="KW-0378">Hydrolase</keyword>
<dbReference type="InterPro" id="IPR014893">
    <property type="entry name" value="Ku_PK_bind"/>
</dbReference>
<keyword evidence="13 19" id="KW-0238">DNA-binding</keyword>
<evidence type="ECO:0000256" key="1">
    <source>
        <dbReference type="ARBA" id="ARBA00004123"/>
    </source>
</evidence>
<comment type="catalytic activity">
    <reaction evidence="18 19">
        <text>ATP + H2O = ADP + phosphate + H(+)</text>
        <dbReference type="Rhea" id="RHEA:13065"/>
        <dbReference type="ChEBI" id="CHEBI:15377"/>
        <dbReference type="ChEBI" id="CHEBI:15378"/>
        <dbReference type="ChEBI" id="CHEBI:30616"/>
        <dbReference type="ChEBI" id="CHEBI:43474"/>
        <dbReference type="ChEBI" id="CHEBI:456216"/>
        <dbReference type="EC" id="3.6.4.12"/>
    </reaction>
</comment>
<dbReference type="FunFam" id="3.40.50.410:FF:000073">
    <property type="entry name" value="ATP-dependent DNA helicase II subunit 2"/>
    <property type="match status" value="1"/>
</dbReference>
<organism evidence="22">
    <name type="scientific">Dissoconium aciculare CBS 342.82</name>
    <dbReference type="NCBI Taxonomy" id="1314786"/>
    <lineage>
        <taxon>Eukaryota</taxon>
        <taxon>Fungi</taxon>
        <taxon>Dikarya</taxon>
        <taxon>Ascomycota</taxon>
        <taxon>Pezizomycotina</taxon>
        <taxon>Dothideomycetes</taxon>
        <taxon>Dothideomycetidae</taxon>
        <taxon>Mycosphaerellales</taxon>
        <taxon>Dissoconiaceae</taxon>
        <taxon>Dissoconium</taxon>
    </lineage>
</organism>
<sequence>MTTKEATVFIVDLGATMGARRHGRTQTDLDWALEYVWDRITTVIATGRKTNLVGVVGLRTDDSDNVLAEEEHYQHISVLQPIDQILMPQLRQLRESLKVSATEIGDAISAVVIAVQMIMEKCKKLQYIRRIVLITDARAPMLTDDLSKIRKKISEDKIELLVLGVDFDDAEYGFKEEAKDSIKEENEAILKTLCEDCGGMYGTLAQAIEESEIPRVKTTRPIASFKGLLTLGNPSEYETAMTIDVERYPKIMLAKPPTASSFVLREGLSANEASQLLPTTGDDGASVQTGGDLTAVKNARTYQVEDQDAPGGKRDVALEELAKGYEYGRTAVHISESDRNVTTYETLQGLDILGFIAQSQYEHYLDMSRANLIVSQKLNDKASMALSSFIHALYELESYAVARLVIKENKEPKLVLLTPHIEPDFECLYDVELPFAEDMRSYKFPPLDRVLTVSGKEVKVHRTLPSDKLLDAMSDYVDSMDLSTFGKDEEGAPTEYMPMDETYSPMLHRINQVIKHRAVYPEADAPPPFEILMRYSKPPSDLVEKSQSKLDRLIQAADVKKVPPKARGKRYYKKESSKPLSNLDVGALLAQDSGRTRRKIDPKNAVAEFKQFLAGADKIEDLHDACKQMEYIIFDWIRNSVGDLNYGRAVEAIRIMREEMNELEEPGPYNDFLRELKAKVLGGELGGDRKEMWYRIRISKLTLILKGECAGSEVTEEESKRFMIPQLTR</sequence>
<evidence type="ECO:0000256" key="19">
    <source>
        <dbReference type="PIRNR" id="PIRNR016570"/>
    </source>
</evidence>
<dbReference type="GO" id="GO:0006310">
    <property type="term" value="P:DNA recombination"/>
    <property type="evidence" value="ECO:0007669"/>
    <property type="project" value="UniProtKB-KW"/>
</dbReference>
<dbReference type="Gene3D" id="1.10.1600.10">
    <property type="match status" value="1"/>
</dbReference>
<dbReference type="GO" id="GO:0005524">
    <property type="term" value="F:ATP binding"/>
    <property type="evidence" value="ECO:0007669"/>
    <property type="project" value="UniProtKB-UniRule"/>
</dbReference>
<evidence type="ECO:0000256" key="3">
    <source>
        <dbReference type="ARBA" id="ARBA00007726"/>
    </source>
</evidence>
<evidence type="ECO:0000313" key="22">
    <source>
        <dbReference type="RefSeq" id="XP_033464757.1"/>
    </source>
</evidence>
<dbReference type="GeneID" id="54366121"/>
<comment type="function">
    <text evidence="17">Single-stranded DNA-dependent ATP-dependent helicase. Involved in non-homologous end joining (NHEJ) DNA double strand break repair. DNA-binding is sequence-independent but has a high affinity to nicks in double-stranded DNA and to the ends of duplex DNA. Binds to naturally occurring chromosomal ends, and therefore provides chromosomal end protection. Required also for telomere recombination to repair telomeric ends in the absence of telomerase. KU70, of the KU70/KU80 heterodimer, binds to the stem loop of TLC1, the RNA component of telomerase. Involved in telomere maintenance. Interacts with telomeric repeats and subtelomeric sequences thereby controlling telomere length and protecting against subtelomeric rearrangement. Maintains telomeric chromatin, which is involved in silencing the expression of genes located at the telomere. Required for mating-type switching.</text>
</comment>
<evidence type="ECO:0000256" key="6">
    <source>
        <dbReference type="ARBA" id="ARBA00022454"/>
    </source>
</evidence>
<dbReference type="Pfam" id="PF03731">
    <property type="entry name" value="Ku_N"/>
    <property type="match status" value="1"/>
</dbReference>
<dbReference type="InterPro" id="IPR016194">
    <property type="entry name" value="SPOC-like_C_dom_sf"/>
</dbReference>
<evidence type="ECO:0000256" key="18">
    <source>
        <dbReference type="ARBA" id="ARBA00047995"/>
    </source>
</evidence>
<evidence type="ECO:0000256" key="14">
    <source>
        <dbReference type="ARBA" id="ARBA00023172"/>
    </source>
</evidence>
<dbReference type="GO" id="GO:0000723">
    <property type="term" value="P:telomere maintenance"/>
    <property type="evidence" value="ECO:0007669"/>
    <property type="project" value="InterPro"/>
</dbReference>
<dbReference type="PANTHER" id="PTHR12604:SF4">
    <property type="entry name" value="X-RAY REPAIR CROSS-COMPLEMENTING PROTEIN 5"/>
    <property type="match status" value="1"/>
</dbReference>
<dbReference type="InterPro" id="IPR002035">
    <property type="entry name" value="VWF_A"/>
</dbReference>
<evidence type="ECO:0000313" key="21">
    <source>
        <dbReference type="Proteomes" id="UP000504637"/>
    </source>
</evidence>
<keyword evidence="11 19" id="KW-0067">ATP-binding</keyword>
<dbReference type="GO" id="GO:0006303">
    <property type="term" value="P:double-strand break repair via nonhomologous end joining"/>
    <property type="evidence" value="ECO:0007669"/>
    <property type="project" value="InterPro"/>
</dbReference>
<dbReference type="InterPro" id="IPR006164">
    <property type="entry name" value="DNA_bd_Ku70/Ku80"/>
</dbReference>
<evidence type="ECO:0000256" key="10">
    <source>
        <dbReference type="ARBA" id="ARBA00022806"/>
    </source>
</evidence>
<dbReference type="GO" id="GO:0016787">
    <property type="term" value="F:hydrolase activity"/>
    <property type="evidence" value="ECO:0007669"/>
    <property type="project" value="UniProtKB-KW"/>
</dbReference>
<dbReference type="OrthoDB" id="30826at2759"/>
<evidence type="ECO:0000256" key="17">
    <source>
        <dbReference type="ARBA" id="ARBA00024890"/>
    </source>
</evidence>
<keyword evidence="16 19" id="KW-0539">Nucleus</keyword>
<evidence type="ECO:0000256" key="5">
    <source>
        <dbReference type="ARBA" id="ARBA00021792"/>
    </source>
</evidence>
<dbReference type="GO" id="GO:0003678">
    <property type="term" value="F:DNA helicase activity"/>
    <property type="evidence" value="ECO:0007669"/>
    <property type="project" value="UniProtKB-EC"/>
</dbReference>
<evidence type="ECO:0000256" key="7">
    <source>
        <dbReference type="ARBA" id="ARBA00022741"/>
    </source>
</evidence>
<comment type="similarity">
    <text evidence="3 19">Belongs to the ku80 family.</text>
</comment>
<evidence type="ECO:0000256" key="16">
    <source>
        <dbReference type="ARBA" id="ARBA00023242"/>
    </source>
</evidence>
<dbReference type="InterPro" id="IPR024193">
    <property type="entry name" value="Ku80"/>
</dbReference>
<keyword evidence="8 19" id="KW-0227">DNA damage</keyword>
<keyword evidence="6" id="KW-0158">Chromosome</keyword>
<dbReference type="RefSeq" id="XP_033464757.1">
    <property type="nucleotide sequence ID" value="XM_033608321.1"/>
</dbReference>
<dbReference type="Gene3D" id="3.40.50.410">
    <property type="entry name" value="von Willebrand factor, type A domain"/>
    <property type="match status" value="1"/>
</dbReference>
<dbReference type="PROSITE" id="PS50234">
    <property type="entry name" value="VWFA"/>
    <property type="match status" value="1"/>
</dbReference>
<keyword evidence="15 19" id="KW-0234">DNA repair</keyword>
<evidence type="ECO:0000256" key="13">
    <source>
        <dbReference type="ARBA" id="ARBA00023125"/>
    </source>
</evidence>
<protein>
    <recommendedName>
        <fullName evidence="5 19">ATP-dependent DNA helicase II subunit 2</fullName>
        <ecNumber evidence="4 19">3.6.4.12</ecNumber>
    </recommendedName>
</protein>
<keyword evidence="10 19" id="KW-0347">Helicase</keyword>
<dbReference type="FunFam" id="2.40.290.10:FF:000008">
    <property type="entry name" value="ATP-dependent DNA helicase II subunit 2"/>
    <property type="match status" value="1"/>
</dbReference>
<name>A0A6J3MIH1_9PEZI</name>
<reference evidence="22" key="3">
    <citation type="submission" date="2025-08" db="UniProtKB">
        <authorList>
            <consortium name="RefSeq"/>
        </authorList>
    </citation>
    <scope>IDENTIFICATION</scope>
    <source>
        <strain evidence="22">CBS 342.82</strain>
    </source>
</reference>
<evidence type="ECO:0000256" key="15">
    <source>
        <dbReference type="ARBA" id="ARBA00023204"/>
    </source>
</evidence>
<dbReference type="GO" id="GO:0003684">
    <property type="term" value="F:damaged DNA binding"/>
    <property type="evidence" value="ECO:0007669"/>
    <property type="project" value="InterPro"/>
</dbReference>
<reference evidence="22" key="2">
    <citation type="submission" date="2020-04" db="EMBL/GenBank/DDBJ databases">
        <authorList>
            <consortium name="NCBI Genome Project"/>
        </authorList>
    </citation>
    <scope>NUCLEOTIDE SEQUENCE</scope>
    <source>
        <strain evidence="22">CBS 342.82</strain>
    </source>
</reference>
<evidence type="ECO:0000259" key="20">
    <source>
        <dbReference type="PROSITE" id="PS50234"/>
    </source>
</evidence>
<dbReference type="InterPro" id="IPR036494">
    <property type="entry name" value="Ku_C_sf"/>
</dbReference>
<keyword evidence="7 19" id="KW-0547">Nucleotide-binding</keyword>
<comment type="subcellular location">
    <subcellularLocation>
        <location evidence="2">Chromosome</location>
        <location evidence="2">Telomere</location>
    </subcellularLocation>
    <subcellularLocation>
        <location evidence="1 19">Nucleus</location>
    </subcellularLocation>
</comment>
<dbReference type="CDD" id="cd00873">
    <property type="entry name" value="KU80"/>
    <property type="match status" value="1"/>
</dbReference>
<dbReference type="Pfam" id="PF02735">
    <property type="entry name" value="Ku"/>
    <property type="match status" value="1"/>
</dbReference>
<dbReference type="SMART" id="SM00559">
    <property type="entry name" value="Ku78"/>
    <property type="match status" value="1"/>
</dbReference>
<keyword evidence="14 19" id="KW-0233">DNA recombination</keyword>
<gene>
    <name evidence="22" type="ORF">K489DRAFT_428037</name>
</gene>
<evidence type="ECO:0000256" key="2">
    <source>
        <dbReference type="ARBA" id="ARBA00004574"/>
    </source>
</evidence>